<proteinExistence type="predicted"/>
<organism evidence="1 2">
    <name type="scientific">Novipirellula rosea</name>
    <dbReference type="NCBI Taxonomy" id="1031540"/>
    <lineage>
        <taxon>Bacteria</taxon>
        <taxon>Pseudomonadati</taxon>
        <taxon>Planctomycetota</taxon>
        <taxon>Planctomycetia</taxon>
        <taxon>Pirellulales</taxon>
        <taxon>Pirellulaceae</taxon>
        <taxon>Novipirellula</taxon>
    </lineage>
</organism>
<accession>A0ABP8N024</accession>
<dbReference type="EMBL" id="BAABGA010000041">
    <property type="protein sequence ID" value="GAA4457756.1"/>
    <property type="molecule type" value="Genomic_DNA"/>
</dbReference>
<gene>
    <name evidence="1" type="ORF">GCM10023156_35010</name>
</gene>
<evidence type="ECO:0000313" key="2">
    <source>
        <dbReference type="Proteomes" id="UP001500840"/>
    </source>
</evidence>
<dbReference type="Proteomes" id="UP001500840">
    <property type="component" value="Unassembled WGS sequence"/>
</dbReference>
<protein>
    <submittedName>
        <fullName evidence="1">Uncharacterized protein</fullName>
    </submittedName>
</protein>
<comment type="caution">
    <text evidence="1">The sequence shown here is derived from an EMBL/GenBank/DDBJ whole genome shotgun (WGS) entry which is preliminary data.</text>
</comment>
<keyword evidence="2" id="KW-1185">Reference proteome</keyword>
<sequence length="357" mass="40777">MTVTEFVTTVLASASVSAALSASLVWLAKSWIGERIKGAIQHEYSEKLESYKAKLDVARARDIEQLKSEFGENSAERNARRDYEYDARKKLYAEYEPLLFQLIEQSENAYYRVLSLARTAREGDLSPEGGGWLKRPGYYMRSTIYKLLAPIALFKIIQRNLTFVDLSVDPGISANYTLAKALYLTFTCDFELAGLSPAIKYEPHAANAKSCKNENPRQFWRQGIPLGCLDNVLHDCMLTKGQPLELRTFGDFERVVEDLTRDEGWHDVCLFFEVFENFHPLTRPVLWRLLVTQAHIHRLLIGRVGARSDSPLDEILSNLSLPPSEHPKFYWGESATNDPFDVATSFLREYTQDFKVN</sequence>
<reference evidence="2" key="1">
    <citation type="journal article" date="2019" name="Int. J. Syst. Evol. Microbiol.">
        <title>The Global Catalogue of Microorganisms (GCM) 10K type strain sequencing project: providing services to taxonomists for standard genome sequencing and annotation.</title>
        <authorList>
            <consortium name="The Broad Institute Genomics Platform"/>
            <consortium name="The Broad Institute Genome Sequencing Center for Infectious Disease"/>
            <person name="Wu L."/>
            <person name="Ma J."/>
        </authorList>
    </citation>
    <scope>NUCLEOTIDE SEQUENCE [LARGE SCALE GENOMIC DNA]</scope>
    <source>
        <strain evidence="2">JCM 17759</strain>
    </source>
</reference>
<dbReference type="RefSeq" id="WP_345324090.1">
    <property type="nucleotide sequence ID" value="NZ_BAABGA010000041.1"/>
</dbReference>
<name>A0ABP8N024_9BACT</name>
<evidence type="ECO:0000313" key="1">
    <source>
        <dbReference type="EMBL" id="GAA4457756.1"/>
    </source>
</evidence>